<comment type="similarity">
    <text evidence="5">Belongs to the 4-toluene sulfonate uptake permease (TSUP) (TC 2.A.102) family.</text>
</comment>
<name>A0A1L7IA62_9FLAO</name>
<evidence type="ECO:0000256" key="4">
    <source>
        <dbReference type="ARBA" id="ARBA00023136"/>
    </source>
</evidence>
<feature type="transmembrane region" description="Helical" evidence="5">
    <location>
        <begin position="152"/>
        <end position="183"/>
    </location>
</feature>
<dbReference type="EMBL" id="CP016359">
    <property type="protein sequence ID" value="APU70124.1"/>
    <property type="molecule type" value="Genomic_DNA"/>
</dbReference>
<organism evidence="6 7">
    <name type="scientific">Christiangramia flava JLT2011</name>
    <dbReference type="NCBI Taxonomy" id="1229726"/>
    <lineage>
        <taxon>Bacteria</taxon>
        <taxon>Pseudomonadati</taxon>
        <taxon>Bacteroidota</taxon>
        <taxon>Flavobacteriia</taxon>
        <taxon>Flavobacteriales</taxon>
        <taxon>Flavobacteriaceae</taxon>
        <taxon>Christiangramia</taxon>
    </lineage>
</organism>
<dbReference type="Proteomes" id="UP000186230">
    <property type="component" value="Chromosome"/>
</dbReference>
<evidence type="ECO:0000256" key="5">
    <source>
        <dbReference type="RuleBase" id="RU363041"/>
    </source>
</evidence>
<evidence type="ECO:0000256" key="1">
    <source>
        <dbReference type="ARBA" id="ARBA00004141"/>
    </source>
</evidence>
<keyword evidence="3 5" id="KW-1133">Transmembrane helix</keyword>
<dbReference type="PANTHER" id="PTHR43701">
    <property type="entry name" value="MEMBRANE TRANSPORTER PROTEIN MJ0441-RELATED"/>
    <property type="match status" value="1"/>
</dbReference>
<feature type="transmembrane region" description="Helical" evidence="5">
    <location>
        <begin position="44"/>
        <end position="62"/>
    </location>
</feature>
<reference evidence="6 7" key="1">
    <citation type="submission" date="2016-07" db="EMBL/GenBank/DDBJ databases">
        <title>Multi-omics approach to identify versatile polysaccharide utilization systems of a marine flavobacterium Gramella flava.</title>
        <authorList>
            <person name="Tang K."/>
        </authorList>
    </citation>
    <scope>NUCLEOTIDE SEQUENCE [LARGE SCALE GENOMIC DNA]</scope>
    <source>
        <strain evidence="6 7">JLT2011</strain>
    </source>
</reference>
<feature type="transmembrane region" description="Helical" evidence="5">
    <location>
        <begin position="216"/>
        <end position="238"/>
    </location>
</feature>
<accession>A0A1L7IA62</accession>
<protein>
    <recommendedName>
        <fullName evidence="5">Probable membrane transporter protein</fullName>
    </recommendedName>
</protein>
<dbReference type="GO" id="GO:0005886">
    <property type="term" value="C:plasma membrane"/>
    <property type="evidence" value="ECO:0007669"/>
    <property type="project" value="UniProtKB-SubCell"/>
</dbReference>
<feature type="transmembrane region" description="Helical" evidence="5">
    <location>
        <begin position="74"/>
        <end position="93"/>
    </location>
</feature>
<gene>
    <name evidence="6" type="ORF">GRFL_3400</name>
</gene>
<evidence type="ECO:0000313" key="6">
    <source>
        <dbReference type="EMBL" id="APU70124.1"/>
    </source>
</evidence>
<dbReference type="OrthoDB" id="8559161at2"/>
<dbReference type="Pfam" id="PF01925">
    <property type="entry name" value="TauE"/>
    <property type="match status" value="1"/>
</dbReference>
<dbReference type="KEGG" id="gfl:GRFL_3400"/>
<comment type="subcellular location">
    <subcellularLocation>
        <location evidence="5">Cell membrane</location>
        <topology evidence="5">Multi-pass membrane protein</topology>
    </subcellularLocation>
    <subcellularLocation>
        <location evidence="1">Membrane</location>
        <topology evidence="1">Multi-pass membrane protein</topology>
    </subcellularLocation>
</comment>
<evidence type="ECO:0000313" key="7">
    <source>
        <dbReference type="Proteomes" id="UP000186230"/>
    </source>
</evidence>
<dbReference type="InterPro" id="IPR002781">
    <property type="entry name" value="TM_pro_TauE-like"/>
</dbReference>
<dbReference type="InterPro" id="IPR051598">
    <property type="entry name" value="TSUP/Inactive_protease-like"/>
</dbReference>
<dbReference type="STRING" id="1229726.GRFL_3400"/>
<proteinExistence type="inferred from homology"/>
<dbReference type="AlphaFoldDB" id="A0A1L7IA62"/>
<sequence>MELLEIFGYVSSLIIGISLGLIGGGGSILAVPVLAYLFSMGERVATAYSLFIVGASALVGGIQQHYKGYVDWKTAVIFGIPAVIGVTIVRHYVVPALPETLFFIQEFEFTRRMAMFGLFAVLMIPAAFSMLRKKSPDTDQEKNKEVKYNYPLILVEGLIVGAITGMIGAGGGFLIIPALVILANIEMKTAVGTSLIIIAFKSLLGFFLGDAITMEIDWVFLGIITALSFTGIFIGSYLSNYINGARLKKGFGYFIFLMAGFIFYMEFFVKN</sequence>
<keyword evidence="5" id="KW-1003">Cell membrane</keyword>
<keyword evidence="2 5" id="KW-0812">Transmembrane</keyword>
<keyword evidence="7" id="KW-1185">Reference proteome</keyword>
<keyword evidence="4 5" id="KW-0472">Membrane</keyword>
<feature type="transmembrane region" description="Helical" evidence="5">
    <location>
        <begin position="250"/>
        <end position="269"/>
    </location>
</feature>
<feature type="transmembrane region" description="Helical" evidence="5">
    <location>
        <begin position="189"/>
        <end position="209"/>
    </location>
</feature>
<feature type="transmembrane region" description="Helical" evidence="5">
    <location>
        <begin position="12"/>
        <end position="38"/>
    </location>
</feature>
<evidence type="ECO:0000256" key="3">
    <source>
        <dbReference type="ARBA" id="ARBA00022989"/>
    </source>
</evidence>
<dbReference type="RefSeq" id="WP_083645688.1">
    <property type="nucleotide sequence ID" value="NZ_AMRU01000004.1"/>
</dbReference>
<evidence type="ECO:0000256" key="2">
    <source>
        <dbReference type="ARBA" id="ARBA00022692"/>
    </source>
</evidence>
<feature type="transmembrane region" description="Helical" evidence="5">
    <location>
        <begin position="113"/>
        <end position="131"/>
    </location>
</feature>
<dbReference type="PANTHER" id="PTHR43701:SF2">
    <property type="entry name" value="MEMBRANE TRANSPORTER PROTEIN YJNA-RELATED"/>
    <property type="match status" value="1"/>
</dbReference>